<gene>
    <name evidence="1" type="ORF">AOY20_00510</name>
</gene>
<dbReference type="RefSeq" id="WP_054580059.1">
    <property type="nucleotide sequence ID" value="NZ_CP012808.1"/>
</dbReference>
<protein>
    <submittedName>
        <fullName evidence="1">Uncharacterized protein</fullName>
    </submittedName>
</protein>
<name>A0A0N9VZF0_9GAMM</name>
<keyword evidence="2" id="KW-1185">Reference proteome</keyword>
<dbReference type="OrthoDB" id="6710466at2"/>
<dbReference type="Proteomes" id="UP000064939">
    <property type="component" value="Chromosome"/>
</dbReference>
<sequence>MLNLSFSQQRKTIMQMGKTFLMAAAVTGFTQMTMAGQTVDQLSDCLMKSTTEADKTTVLQWTFVALSSHPDLQAFSQVSTDQKQQLDKNLAQVLQRIMIEQCAAETKAVIQTEGIEAVGNSFQELGRTTGDAILKNPEVKQQLKGVIRYIDVGKVATTFLSPSLLSNLGVFK</sequence>
<evidence type="ECO:0000313" key="1">
    <source>
        <dbReference type="EMBL" id="ALH94141.1"/>
    </source>
</evidence>
<dbReference type="STRING" id="1324350.AOY20_00510"/>
<dbReference type="KEGG" id="aei:AOY20_00510"/>
<proteinExistence type="predicted"/>
<dbReference type="AlphaFoldDB" id="A0A0N9VZF0"/>
<organism evidence="1 2">
    <name type="scientific">Acinetobacter equi</name>
    <dbReference type="NCBI Taxonomy" id="1324350"/>
    <lineage>
        <taxon>Bacteria</taxon>
        <taxon>Pseudomonadati</taxon>
        <taxon>Pseudomonadota</taxon>
        <taxon>Gammaproteobacteria</taxon>
        <taxon>Moraxellales</taxon>
        <taxon>Moraxellaceae</taxon>
        <taxon>Acinetobacter</taxon>
    </lineage>
</organism>
<dbReference type="EMBL" id="CP012808">
    <property type="protein sequence ID" value="ALH94141.1"/>
    <property type="molecule type" value="Genomic_DNA"/>
</dbReference>
<accession>A0A0N9VZF0</accession>
<reference evidence="1 2" key="1">
    <citation type="journal article" date="2015" name="Int. J. Syst. Evol. Microbiol.">
        <title>Acinetobacter equi sp. nov. isolated from horse faeces.</title>
        <authorList>
            <person name="Poppel M.T."/>
            <person name="Skiebe E."/>
            <person name="Laue M."/>
            <person name="Bergmann H."/>
            <person name="Ebersberger I."/>
            <person name="Garn T."/>
            <person name="Fruth A."/>
            <person name="Baumgardt S."/>
            <person name="Busse H.J."/>
            <person name="Wilharm G."/>
        </authorList>
    </citation>
    <scope>NUCLEOTIDE SEQUENCE [LARGE SCALE GENOMIC DNA]</scope>
    <source>
        <strain evidence="1 2">114</strain>
    </source>
</reference>
<evidence type="ECO:0000313" key="2">
    <source>
        <dbReference type="Proteomes" id="UP000064939"/>
    </source>
</evidence>